<proteinExistence type="predicted"/>
<accession>A0A1G9NGB6</accession>
<reference evidence="1 2" key="1">
    <citation type="submission" date="2016-10" db="EMBL/GenBank/DDBJ databases">
        <authorList>
            <person name="de Groot N.N."/>
        </authorList>
    </citation>
    <scope>NUCLEOTIDE SEQUENCE [LARGE SCALE GENOMIC DNA]</scope>
    <source>
        <strain evidence="1 2">DSM 16077</strain>
    </source>
</reference>
<organism evidence="1 2">
    <name type="scientific">Maricaulis salignorans</name>
    <dbReference type="NCBI Taxonomy" id="144026"/>
    <lineage>
        <taxon>Bacteria</taxon>
        <taxon>Pseudomonadati</taxon>
        <taxon>Pseudomonadota</taxon>
        <taxon>Alphaproteobacteria</taxon>
        <taxon>Maricaulales</taxon>
        <taxon>Maricaulaceae</taxon>
        <taxon>Maricaulis</taxon>
    </lineage>
</organism>
<dbReference type="STRING" id="144026.SAMN04488568_102338"/>
<sequence length="47" mass="5403">MAEYQRSRSRIEDEQNYVKRDALSATLPLPRREACSRMGTGDSRMAV</sequence>
<keyword evidence="2" id="KW-1185">Reference proteome</keyword>
<evidence type="ECO:0000313" key="2">
    <source>
        <dbReference type="Proteomes" id="UP000199759"/>
    </source>
</evidence>
<dbReference type="Proteomes" id="UP000199759">
    <property type="component" value="Unassembled WGS sequence"/>
</dbReference>
<dbReference type="EMBL" id="FNHG01000002">
    <property type="protein sequence ID" value="SDL85529.1"/>
    <property type="molecule type" value="Genomic_DNA"/>
</dbReference>
<dbReference type="AlphaFoldDB" id="A0A1G9NGB6"/>
<protein>
    <submittedName>
        <fullName evidence="1">Uncharacterized protein</fullName>
    </submittedName>
</protein>
<gene>
    <name evidence="1" type="ORF">SAMN04488568_102338</name>
</gene>
<name>A0A1G9NGB6_9PROT</name>
<evidence type="ECO:0000313" key="1">
    <source>
        <dbReference type="EMBL" id="SDL85529.1"/>
    </source>
</evidence>